<keyword evidence="3" id="KW-1185">Reference proteome</keyword>
<dbReference type="Proteomes" id="UP000288623">
    <property type="component" value="Unassembled WGS sequence"/>
</dbReference>
<evidence type="ECO:0000313" key="2">
    <source>
        <dbReference type="EMBL" id="RUS55310.1"/>
    </source>
</evidence>
<evidence type="ECO:0000259" key="1">
    <source>
        <dbReference type="Pfam" id="PF01248"/>
    </source>
</evidence>
<dbReference type="NCBIfam" id="NF005825">
    <property type="entry name" value="PRK07714.1"/>
    <property type="match status" value="1"/>
</dbReference>
<feature type="domain" description="Ribosomal protein eL8/eL30/eS12/Gadd45" evidence="1">
    <location>
        <begin position="6"/>
        <end position="96"/>
    </location>
</feature>
<keyword evidence="2" id="KW-0689">Ribosomal protein</keyword>
<dbReference type="Pfam" id="PF01248">
    <property type="entry name" value="Ribosomal_L7Ae"/>
    <property type="match status" value="1"/>
</dbReference>
<name>A0A433RT22_9BACL</name>
<dbReference type="Gene3D" id="3.30.1330.30">
    <property type="match status" value="1"/>
</dbReference>
<dbReference type="SUPFAM" id="SSF55315">
    <property type="entry name" value="L30e-like"/>
    <property type="match status" value="1"/>
</dbReference>
<evidence type="ECO:0000313" key="3">
    <source>
        <dbReference type="Proteomes" id="UP000288623"/>
    </source>
</evidence>
<dbReference type="GO" id="GO:0005840">
    <property type="term" value="C:ribosome"/>
    <property type="evidence" value="ECO:0007669"/>
    <property type="project" value="UniProtKB-KW"/>
</dbReference>
<protein>
    <submittedName>
        <fullName evidence="2">50S ribosomal protein L7</fullName>
    </submittedName>
</protein>
<proteinExistence type="predicted"/>
<gene>
    <name evidence="2" type="ORF">QI30_10220</name>
</gene>
<dbReference type="InterPro" id="IPR029064">
    <property type="entry name" value="Ribosomal_eL30-like_sf"/>
</dbReference>
<keyword evidence="2" id="KW-0687">Ribonucleoprotein</keyword>
<dbReference type="EMBL" id="JTFC01000031">
    <property type="protein sequence ID" value="RUS55310.1"/>
    <property type="molecule type" value="Genomic_DNA"/>
</dbReference>
<dbReference type="AlphaFoldDB" id="A0A433RT22"/>
<reference evidence="2 3" key="1">
    <citation type="submission" date="2014-11" db="EMBL/GenBank/DDBJ databases">
        <title>Genome sequence and analysis of novel Kurthia sp.</title>
        <authorList>
            <person name="Lawson J.N."/>
            <person name="Gonzalez J.E."/>
            <person name="Rinauldi L."/>
            <person name="Xuan Z."/>
            <person name="Firman A."/>
            <person name="Shaddox L."/>
            <person name="Trudeau A."/>
            <person name="Shah S."/>
            <person name="Reiman D."/>
        </authorList>
    </citation>
    <scope>NUCLEOTIDE SEQUENCE [LARGE SCALE GENOMIC DNA]</scope>
    <source>
        <strain evidence="2 3">3B1D</strain>
    </source>
</reference>
<dbReference type="OrthoDB" id="9794863at2"/>
<accession>A0A433RT22</accession>
<organism evidence="2 3">
    <name type="scientific">Candidatus Kurthia intestinigallinarum</name>
    <dbReference type="NCBI Taxonomy" id="1562256"/>
    <lineage>
        <taxon>Bacteria</taxon>
        <taxon>Bacillati</taxon>
        <taxon>Bacillota</taxon>
        <taxon>Bacilli</taxon>
        <taxon>Bacillales</taxon>
        <taxon>Caryophanaceae</taxon>
        <taxon>Kurthia</taxon>
    </lineage>
</organism>
<dbReference type="InterPro" id="IPR004038">
    <property type="entry name" value="Ribosomal_eL8/eL30/eS12/Gad45"/>
</dbReference>
<comment type="caution">
    <text evidence="2">The sequence shown here is derived from an EMBL/GenBank/DDBJ whole genome shotgun (WGS) entry which is preliminary data.</text>
</comment>
<sequence>MTTEQAIFNLLGIAASARKVVSGEEQVVKEVRGNDAKLVIISADASQNTTKKLHDKCAYYNVPIYVFGSREQLGHATGRETRVSLAIMDNGFAKKLSQYFNELA</sequence>
<dbReference type="RefSeq" id="WP_020189485.1">
    <property type="nucleotide sequence ID" value="NZ_JTFC01000031.1"/>
</dbReference>